<dbReference type="PROSITE" id="PS50089">
    <property type="entry name" value="ZF_RING_2"/>
    <property type="match status" value="1"/>
</dbReference>
<dbReference type="InterPro" id="IPR039903">
    <property type="entry name" value="Zswim2"/>
</dbReference>
<dbReference type="SUPFAM" id="SSF57850">
    <property type="entry name" value="RING/U-box"/>
    <property type="match status" value="1"/>
</dbReference>
<sequence>MAPKRKVNDVARPRGADERNWEARNIAQLKAELTTRGLFLTGKKAALVARLQTDDNDASVAPVQPANEGEEAEETATWNAKTVPQLKSELTTRGLSLAGKKAALVARLEAHDNGQAVDVAPTAKRAKKKGPPEDIEINGPLAADVIVHKQVNRETGERRQREFIATPDDKFKATFWRVTNERMFLMDRRMSQDQKGYACQVFDIAGSTGNIYNVTIGRRIVFDFCSSNNSLKLVLRPHESPNCDCMDARMRGQKCKHINYALIVILKAPAYLQYQLAFLSDELESIFANAPVTRAPDEQNHDEDNASLTDSKRKPIDGDCSICVFPMVPGEEELVWCKAACGQNFHSDCFEMWKRSKNGGRVTCVYCRTEWQEPGQTKGPLASLASTAPFIGSYRNIGHHEMYRAGLEQV</sequence>
<dbReference type="GO" id="GO:0061630">
    <property type="term" value="F:ubiquitin protein ligase activity"/>
    <property type="evidence" value="ECO:0007669"/>
    <property type="project" value="InterPro"/>
</dbReference>
<dbReference type="Proteomes" id="UP000785200">
    <property type="component" value="Unassembled WGS sequence"/>
</dbReference>
<feature type="domain" description="RING-type" evidence="4">
    <location>
        <begin position="320"/>
        <end position="368"/>
    </location>
</feature>
<dbReference type="AlphaFoldDB" id="A0A9P7AYX9"/>
<feature type="domain" description="SAP" evidence="5">
    <location>
        <begin position="78"/>
        <end position="112"/>
    </location>
</feature>
<dbReference type="Gene3D" id="1.10.720.30">
    <property type="entry name" value="SAP domain"/>
    <property type="match status" value="2"/>
</dbReference>
<dbReference type="PROSITE" id="PS50800">
    <property type="entry name" value="SAP"/>
    <property type="match status" value="1"/>
</dbReference>
<protein>
    <recommendedName>
        <fullName evidence="1">Postreplication repair E3 ubiquitin-protein ligase RAD18</fullName>
    </recommendedName>
</protein>
<keyword evidence="8" id="KW-1185">Reference proteome</keyword>
<evidence type="ECO:0000259" key="6">
    <source>
        <dbReference type="PROSITE" id="PS50966"/>
    </source>
</evidence>
<evidence type="ECO:0000313" key="8">
    <source>
        <dbReference type="Proteomes" id="UP000785200"/>
    </source>
</evidence>
<evidence type="ECO:0000256" key="3">
    <source>
        <dbReference type="SAM" id="MobiDB-lite"/>
    </source>
</evidence>
<dbReference type="PROSITE" id="PS50966">
    <property type="entry name" value="ZF_SWIM"/>
    <property type="match status" value="1"/>
</dbReference>
<dbReference type="InterPro" id="IPR013083">
    <property type="entry name" value="Znf_RING/FYVE/PHD"/>
</dbReference>
<dbReference type="OrthoDB" id="2122982at2759"/>
<reference evidence="7" key="1">
    <citation type="submission" date="2019-07" db="EMBL/GenBank/DDBJ databases">
        <title>Hyphodiscus hymeniophilus genome sequencing and assembly.</title>
        <authorList>
            <person name="Kramer G."/>
            <person name="Nodwell J."/>
        </authorList>
    </citation>
    <scope>NUCLEOTIDE SEQUENCE</scope>
    <source>
        <strain evidence="7">ATCC 34498</strain>
    </source>
</reference>
<keyword evidence="2" id="KW-0479">Metal-binding</keyword>
<comment type="caution">
    <text evidence="7">The sequence shown here is derived from an EMBL/GenBank/DDBJ whole genome shotgun (WGS) entry which is preliminary data.</text>
</comment>
<evidence type="ECO:0000256" key="2">
    <source>
        <dbReference type="PROSITE-ProRule" id="PRU00175"/>
    </source>
</evidence>
<keyword evidence="2" id="KW-0862">Zinc</keyword>
<gene>
    <name evidence="7" type="ORF">D0Z07_3438</name>
</gene>
<dbReference type="GO" id="GO:0008270">
    <property type="term" value="F:zinc ion binding"/>
    <property type="evidence" value="ECO:0007669"/>
    <property type="project" value="UniProtKB-KW"/>
</dbReference>
<proteinExistence type="predicted"/>
<feature type="domain" description="SWIM-type" evidence="6">
    <location>
        <begin position="231"/>
        <end position="266"/>
    </location>
</feature>
<keyword evidence="2" id="KW-0863">Zinc-finger</keyword>
<dbReference type="SUPFAM" id="SSF68906">
    <property type="entry name" value="SAP domain"/>
    <property type="match status" value="2"/>
</dbReference>
<dbReference type="InterPro" id="IPR003034">
    <property type="entry name" value="SAP_dom"/>
</dbReference>
<dbReference type="InterPro" id="IPR001841">
    <property type="entry name" value="Znf_RING"/>
</dbReference>
<organism evidence="7 8">
    <name type="scientific">Hyphodiscus hymeniophilus</name>
    <dbReference type="NCBI Taxonomy" id="353542"/>
    <lineage>
        <taxon>Eukaryota</taxon>
        <taxon>Fungi</taxon>
        <taxon>Dikarya</taxon>
        <taxon>Ascomycota</taxon>
        <taxon>Pezizomycotina</taxon>
        <taxon>Leotiomycetes</taxon>
        <taxon>Helotiales</taxon>
        <taxon>Hyphodiscaceae</taxon>
        <taxon>Hyphodiscus</taxon>
    </lineage>
</organism>
<dbReference type="CDD" id="cd16494">
    <property type="entry name" value="RING-CH-C4HC3_ZSWM2"/>
    <property type="match status" value="1"/>
</dbReference>
<evidence type="ECO:0000256" key="1">
    <source>
        <dbReference type="ARBA" id="ARBA00015551"/>
    </source>
</evidence>
<dbReference type="SMART" id="SM00513">
    <property type="entry name" value="SAP"/>
    <property type="match status" value="2"/>
</dbReference>
<evidence type="ECO:0000259" key="4">
    <source>
        <dbReference type="PROSITE" id="PS50089"/>
    </source>
</evidence>
<dbReference type="Gene3D" id="3.30.40.10">
    <property type="entry name" value="Zinc/RING finger domain, C3HC4 (zinc finger)"/>
    <property type="match status" value="1"/>
</dbReference>
<dbReference type="PANTHER" id="PTHR21540">
    <property type="entry name" value="RING FINGER AND SWIM DOMAIN-CONTAINING PROTEIN 2"/>
    <property type="match status" value="1"/>
</dbReference>
<dbReference type="EMBL" id="VNKQ01000006">
    <property type="protein sequence ID" value="KAG0650445.1"/>
    <property type="molecule type" value="Genomic_DNA"/>
</dbReference>
<evidence type="ECO:0000259" key="5">
    <source>
        <dbReference type="PROSITE" id="PS50800"/>
    </source>
</evidence>
<feature type="region of interest" description="Disordered" evidence="3">
    <location>
        <begin position="58"/>
        <end position="77"/>
    </location>
</feature>
<name>A0A9P7AYX9_9HELO</name>
<dbReference type="InterPro" id="IPR007527">
    <property type="entry name" value="Znf_SWIM"/>
</dbReference>
<evidence type="ECO:0000313" key="7">
    <source>
        <dbReference type="EMBL" id="KAG0650445.1"/>
    </source>
</evidence>
<dbReference type="PANTHER" id="PTHR21540:SF0">
    <property type="entry name" value="PHD FAMILY PROTEIN"/>
    <property type="match status" value="1"/>
</dbReference>
<dbReference type="Pfam" id="PF02037">
    <property type="entry name" value="SAP"/>
    <property type="match status" value="2"/>
</dbReference>
<accession>A0A9P7AYX9</accession>
<dbReference type="InterPro" id="IPR036361">
    <property type="entry name" value="SAP_dom_sf"/>
</dbReference>